<sequence>MAQQGTWARLLASVSSSTNQRTFTAEKNVLFIGGSAADQNAIIQSLYYQAGYDADSYQKSHLNTSLHNRIANDLSLGYTYIQYFDDNSDLLAHLNVYTIPSNSYSSDSEYSVDTFNNFSSYSNLISLFFKNIEPENLLIIPVLDYNSQPKYFLRFLTNILQNLYLIFSDKNAENDNQSTFNQNNLFLKKTFQKNSSYYISNSFSNILPLNTGECDICLGCHLLILLINSIDNQNLDIHFDDFIQQSLRTIALSHAASLLFLPNINNINLLNNKNASSDFPLLSLLSQILNFKFKKNLIIDNNDNNKNNSDENDNNNINILIKLILIDQLNLLIPSGYDSWNRIKTINENFDISSFSTNYTTLFNNYLNGTRPHSNEDDQFQFYESKIPLISFSNNTIIDNNKPYLYPNPNNENDPTNNPNLYIDNQNQEDEKDDISLQSFLSQNYNSTQYSFKTAPNINSSFSNLNLNNSQNFPENSYSNHSINNSLLINNSHLISKNSQKEVLTDFFHNLIKKKSLES</sequence>
<keyword evidence="3" id="KW-0493">Microtubule</keyword>
<dbReference type="GO" id="GO:0005874">
    <property type="term" value="C:microtubule"/>
    <property type="evidence" value="ECO:0007669"/>
    <property type="project" value="UniProtKB-KW"/>
</dbReference>
<evidence type="ECO:0000256" key="4">
    <source>
        <dbReference type="ARBA" id="ARBA00023017"/>
    </source>
</evidence>
<accession>A0A1D2VKN1</accession>
<evidence type="ECO:0000256" key="3">
    <source>
        <dbReference type="ARBA" id="ARBA00022701"/>
    </source>
</evidence>
<dbReference type="AlphaFoldDB" id="A0A1D2VKN1"/>
<protein>
    <submittedName>
        <fullName evidence="8">Uncharacterized protein</fullName>
    </submittedName>
</protein>
<name>A0A1D2VKN1_9ASCO</name>
<evidence type="ECO:0000313" key="8">
    <source>
        <dbReference type="EMBL" id="ODV62097.1"/>
    </source>
</evidence>
<dbReference type="PANTHER" id="PTHR12688">
    <property type="entry name" value="DYNEIN LIGHT INTERMEDIATE CHAIN"/>
    <property type="match status" value="1"/>
</dbReference>
<dbReference type="OrthoDB" id="3981124at2759"/>
<reference evidence="9" key="1">
    <citation type="submission" date="2016-05" db="EMBL/GenBank/DDBJ databases">
        <title>Comparative genomics of biotechnologically important yeasts.</title>
        <authorList>
            <consortium name="DOE Joint Genome Institute"/>
            <person name="Riley R."/>
            <person name="Haridas S."/>
            <person name="Wolfe K.H."/>
            <person name="Lopes M.R."/>
            <person name="Hittinger C.T."/>
            <person name="Goker M."/>
            <person name="Salamov A."/>
            <person name="Wisecaver J."/>
            <person name="Long T.M."/>
            <person name="Aerts A.L."/>
            <person name="Barry K."/>
            <person name="Choi C."/>
            <person name="Clum A."/>
            <person name="Coughlan A.Y."/>
            <person name="Deshpande S."/>
            <person name="Douglass A.P."/>
            <person name="Hanson S.J."/>
            <person name="Klenk H.-P."/>
            <person name="Labutti K."/>
            <person name="Lapidus A."/>
            <person name="Lindquist E."/>
            <person name="Lipzen A."/>
            <person name="Meier-Kolthoff J.P."/>
            <person name="Ohm R.A."/>
            <person name="Otillar R.P."/>
            <person name="Pangilinan J."/>
            <person name="Peng Y."/>
            <person name="Rokas A."/>
            <person name="Rosa C.A."/>
            <person name="Scheuner C."/>
            <person name="Sibirny A.A."/>
            <person name="Slot J.C."/>
            <person name="Stielow J.B."/>
            <person name="Sun H."/>
            <person name="Kurtzman C.P."/>
            <person name="Blackwell M."/>
            <person name="Grigoriev I.V."/>
            <person name="Jeffries T.W."/>
        </authorList>
    </citation>
    <scope>NUCLEOTIDE SEQUENCE [LARGE SCALE GENOMIC DNA]</scope>
    <source>
        <strain evidence="9">DSM 1968</strain>
    </source>
</reference>
<evidence type="ECO:0000256" key="5">
    <source>
        <dbReference type="ARBA" id="ARBA00023175"/>
    </source>
</evidence>
<keyword evidence="2" id="KW-0963">Cytoplasm</keyword>
<dbReference type="GO" id="GO:0005868">
    <property type="term" value="C:cytoplasmic dynein complex"/>
    <property type="evidence" value="ECO:0007669"/>
    <property type="project" value="InterPro"/>
</dbReference>
<keyword evidence="4" id="KW-0243">Dynein</keyword>
<evidence type="ECO:0000256" key="6">
    <source>
        <dbReference type="ARBA" id="ARBA00023212"/>
    </source>
</evidence>
<dbReference type="GO" id="GO:0045504">
    <property type="term" value="F:dynein heavy chain binding"/>
    <property type="evidence" value="ECO:0007669"/>
    <property type="project" value="TreeGrafter"/>
</dbReference>
<dbReference type="Proteomes" id="UP000095038">
    <property type="component" value="Unassembled WGS sequence"/>
</dbReference>
<dbReference type="RefSeq" id="XP_020048404.1">
    <property type="nucleotide sequence ID" value="XM_020193014.1"/>
</dbReference>
<keyword evidence="9" id="KW-1185">Reference proteome</keyword>
<dbReference type="GO" id="GO:0007018">
    <property type="term" value="P:microtubule-based movement"/>
    <property type="evidence" value="ECO:0007669"/>
    <property type="project" value="InterPro"/>
</dbReference>
<proteinExistence type="predicted"/>
<evidence type="ECO:0000256" key="1">
    <source>
        <dbReference type="ARBA" id="ARBA00004245"/>
    </source>
</evidence>
<dbReference type="GO" id="GO:0000226">
    <property type="term" value="P:microtubule cytoskeleton organization"/>
    <property type="evidence" value="ECO:0007669"/>
    <property type="project" value="TreeGrafter"/>
</dbReference>
<evidence type="ECO:0000256" key="2">
    <source>
        <dbReference type="ARBA" id="ARBA00022490"/>
    </source>
</evidence>
<dbReference type="PANTHER" id="PTHR12688:SF0">
    <property type="entry name" value="DYNEIN LIGHT INTERMEDIATE CHAIN"/>
    <property type="match status" value="1"/>
</dbReference>
<evidence type="ECO:0000256" key="7">
    <source>
        <dbReference type="SAM" id="MobiDB-lite"/>
    </source>
</evidence>
<keyword evidence="6" id="KW-0206">Cytoskeleton</keyword>
<gene>
    <name evidence="8" type="ORF">ASCRUDRAFT_75304</name>
</gene>
<evidence type="ECO:0000313" key="9">
    <source>
        <dbReference type="Proteomes" id="UP000095038"/>
    </source>
</evidence>
<dbReference type="InterPro" id="IPR008467">
    <property type="entry name" value="Dynein1_light_intermed_chain"/>
</dbReference>
<dbReference type="GeneID" id="30966650"/>
<comment type="subcellular location">
    <subcellularLocation>
        <location evidence="1">Cytoplasm</location>
        <location evidence="1">Cytoskeleton</location>
    </subcellularLocation>
</comment>
<feature type="region of interest" description="Disordered" evidence="7">
    <location>
        <begin position="405"/>
        <end position="425"/>
    </location>
</feature>
<dbReference type="InParanoid" id="A0A1D2VKN1"/>
<dbReference type="GO" id="GO:0035974">
    <property type="term" value="C:meiotic spindle pole body"/>
    <property type="evidence" value="ECO:0007669"/>
    <property type="project" value="TreeGrafter"/>
</dbReference>
<dbReference type="EMBL" id="KV454478">
    <property type="protein sequence ID" value="ODV62097.1"/>
    <property type="molecule type" value="Genomic_DNA"/>
</dbReference>
<organism evidence="8 9">
    <name type="scientific">Ascoidea rubescens DSM 1968</name>
    <dbReference type="NCBI Taxonomy" id="1344418"/>
    <lineage>
        <taxon>Eukaryota</taxon>
        <taxon>Fungi</taxon>
        <taxon>Dikarya</taxon>
        <taxon>Ascomycota</taxon>
        <taxon>Saccharomycotina</taxon>
        <taxon>Saccharomycetes</taxon>
        <taxon>Ascoideaceae</taxon>
        <taxon>Ascoidea</taxon>
    </lineage>
</organism>
<keyword evidence="5" id="KW-0505">Motor protein</keyword>
<feature type="compositionally biased region" description="Low complexity" evidence="7">
    <location>
        <begin position="405"/>
        <end position="420"/>
    </location>
</feature>
<dbReference type="STRING" id="1344418.A0A1D2VKN1"/>